<feature type="signal peptide" evidence="1">
    <location>
        <begin position="1"/>
        <end position="23"/>
    </location>
</feature>
<reference evidence="2" key="1">
    <citation type="journal article" date="2020" name="Fungal Divers.">
        <title>Resolving the Mortierellaceae phylogeny through synthesis of multi-gene phylogenetics and phylogenomics.</title>
        <authorList>
            <person name="Vandepol N."/>
            <person name="Liber J."/>
            <person name="Desiro A."/>
            <person name="Na H."/>
            <person name="Kennedy M."/>
            <person name="Barry K."/>
            <person name="Grigoriev I.V."/>
            <person name="Miller A.N."/>
            <person name="O'Donnell K."/>
            <person name="Stajich J.E."/>
            <person name="Bonito G."/>
        </authorList>
    </citation>
    <scope>NUCLEOTIDE SEQUENCE</scope>
    <source>
        <strain evidence="2">MES-2147</strain>
    </source>
</reference>
<proteinExistence type="predicted"/>
<sequence length="140" mass="16199">MYVRLISTLLFLTFCSLSTFVVATPPPPPSDDIMIVISPSYGNYTVGDELYVRANILSKMFKERNPVLTISIQKSIRYPKLNEEIGNIRARFLEDSSGFMFLLKKKWLIKEQSSVPFRIRVSWSAPKSGYQDSEDFYFHK</sequence>
<evidence type="ECO:0000256" key="1">
    <source>
        <dbReference type="SAM" id="SignalP"/>
    </source>
</evidence>
<keyword evidence="3" id="KW-1185">Reference proteome</keyword>
<comment type="caution">
    <text evidence="2">The sequence shown here is derived from an EMBL/GenBank/DDBJ whole genome shotgun (WGS) entry which is preliminary data.</text>
</comment>
<dbReference type="Proteomes" id="UP000749646">
    <property type="component" value="Unassembled WGS sequence"/>
</dbReference>
<feature type="chain" id="PRO_5040256993" evidence="1">
    <location>
        <begin position="24"/>
        <end position="140"/>
    </location>
</feature>
<organism evidence="2 3">
    <name type="scientific">Modicella reniformis</name>
    <dbReference type="NCBI Taxonomy" id="1440133"/>
    <lineage>
        <taxon>Eukaryota</taxon>
        <taxon>Fungi</taxon>
        <taxon>Fungi incertae sedis</taxon>
        <taxon>Mucoromycota</taxon>
        <taxon>Mortierellomycotina</taxon>
        <taxon>Mortierellomycetes</taxon>
        <taxon>Mortierellales</taxon>
        <taxon>Mortierellaceae</taxon>
        <taxon>Modicella</taxon>
    </lineage>
</organism>
<gene>
    <name evidence="2" type="ORF">BGZ65_007968</name>
</gene>
<accession>A0A9P6SSA3</accession>
<protein>
    <submittedName>
        <fullName evidence="2">Uncharacterized protein</fullName>
    </submittedName>
</protein>
<name>A0A9P6SSA3_9FUNG</name>
<evidence type="ECO:0000313" key="2">
    <source>
        <dbReference type="EMBL" id="KAF9996439.1"/>
    </source>
</evidence>
<dbReference type="AlphaFoldDB" id="A0A9P6SSA3"/>
<evidence type="ECO:0000313" key="3">
    <source>
        <dbReference type="Proteomes" id="UP000749646"/>
    </source>
</evidence>
<dbReference type="OrthoDB" id="2436092at2759"/>
<dbReference type="EMBL" id="JAAAHW010001166">
    <property type="protein sequence ID" value="KAF9996439.1"/>
    <property type="molecule type" value="Genomic_DNA"/>
</dbReference>
<keyword evidence="1" id="KW-0732">Signal</keyword>